<reference evidence="10" key="2">
    <citation type="journal article" date="2021" name="PeerJ">
        <title>Extensive microbial diversity within the chicken gut microbiome revealed by metagenomics and culture.</title>
        <authorList>
            <person name="Gilroy R."/>
            <person name="Ravi A."/>
            <person name="Getino M."/>
            <person name="Pursley I."/>
            <person name="Horton D.L."/>
            <person name="Alikhan N.F."/>
            <person name="Baker D."/>
            <person name="Gharbi K."/>
            <person name="Hall N."/>
            <person name="Watson M."/>
            <person name="Adriaenssens E.M."/>
            <person name="Foster-Nyarko E."/>
            <person name="Jarju S."/>
            <person name="Secka A."/>
            <person name="Antonio M."/>
            <person name="Oren A."/>
            <person name="Chaudhuri R.R."/>
            <person name="La Ragione R."/>
            <person name="Hildebrand F."/>
            <person name="Pallen M.J."/>
        </authorList>
    </citation>
    <scope>NUCLEOTIDE SEQUENCE</scope>
    <source>
        <strain evidence="10">D3-1215</strain>
    </source>
</reference>
<gene>
    <name evidence="10" type="ORF">IAC32_05275</name>
</gene>
<dbReference type="InterPro" id="IPR005835">
    <property type="entry name" value="NTP_transferase_dom"/>
</dbReference>
<keyword evidence="6" id="KW-0342">GTP-binding</keyword>
<dbReference type="InterPro" id="IPR029044">
    <property type="entry name" value="Nucleotide-diphossugar_trans"/>
</dbReference>
<evidence type="ECO:0000256" key="5">
    <source>
        <dbReference type="ARBA" id="ARBA00022741"/>
    </source>
</evidence>
<evidence type="ECO:0000256" key="1">
    <source>
        <dbReference type="ARBA" id="ARBA00006115"/>
    </source>
</evidence>
<dbReference type="EC" id="2.7.7.13" evidence="2"/>
<dbReference type="PANTHER" id="PTHR46390">
    <property type="entry name" value="MANNOSE-1-PHOSPHATE GUANYLYLTRANSFERASE"/>
    <property type="match status" value="1"/>
</dbReference>
<evidence type="ECO:0000256" key="2">
    <source>
        <dbReference type="ARBA" id="ARBA00012387"/>
    </source>
</evidence>
<dbReference type="AlphaFoldDB" id="A0A9D9HES3"/>
<sequence>MKTQNFCVIMAGGVGSRFWPYSRNNRPKQFLDFCGTGRSLLQMTFDRFARIIPKENILVVTNKAYKALVMEQLPEMNEKQVLLEPARRNTAPCIAYALAHIRKRDTKANMVVAPADHLITKEDEFLAAVEKGLEHVAKNDVLLTLGIKPNRPEVSYGYIQAGAENEKGFRKVKTFTEKPNLELAKEFMESGEFFWNAGVFLWNAETIHKAFWEFLPDLAAKFDEASPMMGTDEEESYINELFPTCQNISIDYGIMEHARKVDVLCGDFGWSDLGTWGSLYDLSDKDDNGNVILKCRALTYDCHDNIVVLPEGKLAVLYGLKDYIVVEADNALLICKKQEEQRIRQFVNDVSMMPDNSDFI</sequence>
<keyword evidence="4 10" id="KW-0548">Nucleotidyltransferase</keyword>
<dbReference type="Pfam" id="PF22640">
    <property type="entry name" value="ManC_GMP_beta-helix"/>
    <property type="match status" value="1"/>
</dbReference>
<dbReference type="InterPro" id="IPR051161">
    <property type="entry name" value="Mannose-6P_isomerase_type2"/>
</dbReference>
<evidence type="ECO:0000259" key="9">
    <source>
        <dbReference type="Pfam" id="PF22640"/>
    </source>
</evidence>
<evidence type="ECO:0000313" key="10">
    <source>
        <dbReference type="EMBL" id="MBO8447137.1"/>
    </source>
</evidence>
<evidence type="ECO:0000256" key="3">
    <source>
        <dbReference type="ARBA" id="ARBA00022679"/>
    </source>
</evidence>
<dbReference type="GO" id="GO:0009298">
    <property type="term" value="P:GDP-mannose biosynthetic process"/>
    <property type="evidence" value="ECO:0007669"/>
    <property type="project" value="TreeGrafter"/>
</dbReference>
<evidence type="ECO:0000256" key="4">
    <source>
        <dbReference type="ARBA" id="ARBA00022695"/>
    </source>
</evidence>
<feature type="domain" description="MannoseP isomerase/GMP-like beta-helix" evidence="9">
    <location>
        <begin position="301"/>
        <end position="348"/>
    </location>
</feature>
<dbReference type="InterPro" id="IPR054566">
    <property type="entry name" value="ManC/GMP-like_b-helix"/>
</dbReference>
<accession>A0A9D9HES3</accession>
<comment type="catalytic activity">
    <reaction evidence="7">
        <text>alpha-D-mannose 1-phosphate + GTP + H(+) = GDP-alpha-D-mannose + diphosphate</text>
        <dbReference type="Rhea" id="RHEA:15229"/>
        <dbReference type="ChEBI" id="CHEBI:15378"/>
        <dbReference type="ChEBI" id="CHEBI:33019"/>
        <dbReference type="ChEBI" id="CHEBI:37565"/>
        <dbReference type="ChEBI" id="CHEBI:57527"/>
        <dbReference type="ChEBI" id="CHEBI:58409"/>
        <dbReference type="EC" id="2.7.7.13"/>
    </reaction>
</comment>
<dbReference type="InterPro" id="IPR049577">
    <property type="entry name" value="GMPP_N"/>
</dbReference>
<dbReference type="PANTHER" id="PTHR46390:SF1">
    <property type="entry name" value="MANNOSE-1-PHOSPHATE GUANYLYLTRANSFERASE"/>
    <property type="match status" value="1"/>
</dbReference>
<evidence type="ECO:0000256" key="6">
    <source>
        <dbReference type="ARBA" id="ARBA00023134"/>
    </source>
</evidence>
<evidence type="ECO:0000313" key="11">
    <source>
        <dbReference type="Proteomes" id="UP000823637"/>
    </source>
</evidence>
<keyword evidence="3" id="KW-0808">Transferase</keyword>
<evidence type="ECO:0000259" key="8">
    <source>
        <dbReference type="Pfam" id="PF00483"/>
    </source>
</evidence>
<evidence type="ECO:0000256" key="7">
    <source>
        <dbReference type="ARBA" id="ARBA00047343"/>
    </source>
</evidence>
<name>A0A9D9HES3_9BACT</name>
<dbReference type="CDD" id="cd02509">
    <property type="entry name" value="GDP-M1P_Guanylyltransferase"/>
    <property type="match status" value="1"/>
</dbReference>
<dbReference type="SUPFAM" id="SSF159283">
    <property type="entry name" value="Guanosine diphospho-D-mannose pyrophosphorylase/mannose-6-phosphate isomerase linker domain"/>
    <property type="match status" value="1"/>
</dbReference>
<dbReference type="FunFam" id="3.90.550.10:FF:000046">
    <property type="entry name" value="Mannose-1-phosphate guanylyltransferase (GDP)"/>
    <property type="match status" value="1"/>
</dbReference>
<dbReference type="EMBL" id="JADIMR010000079">
    <property type="protein sequence ID" value="MBO8447137.1"/>
    <property type="molecule type" value="Genomic_DNA"/>
</dbReference>
<dbReference type="GO" id="GO:0005525">
    <property type="term" value="F:GTP binding"/>
    <property type="evidence" value="ECO:0007669"/>
    <property type="project" value="UniProtKB-KW"/>
</dbReference>
<dbReference type="Proteomes" id="UP000823637">
    <property type="component" value="Unassembled WGS sequence"/>
</dbReference>
<protein>
    <recommendedName>
        <fullName evidence="2">mannose-1-phosphate guanylyltransferase</fullName>
        <ecNumber evidence="2">2.7.7.13</ecNumber>
    </recommendedName>
</protein>
<comment type="caution">
    <text evidence="10">The sequence shown here is derived from an EMBL/GenBank/DDBJ whole genome shotgun (WGS) entry which is preliminary data.</text>
</comment>
<dbReference type="SUPFAM" id="SSF53448">
    <property type="entry name" value="Nucleotide-diphospho-sugar transferases"/>
    <property type="match status" value="1"/>
</dbReference>
<organism evidence="10 11">
    <name type="scientific">Candidatus Enterocola intestinipullorum</name>
    <dbReference type="NCBI Taxonomy" id="2840783"/>
    <lineage>
        <taxon>Bacteria</taxon>
        <taxon>Pseudomonadati</taxon>
        <taxon>Bacteroidota</taxon>
        <taxon>Bacteroidia</taxon>
        <taxon>Bacteroidales</taxon>
        <taxon>Candidatus Enterocola</taxon>
    </lineage>
</organism>
<dbReference type="GO" id="GO:0004475">
    <property type="term" value="F:mannose-1-phosphate guanylyltransferase (GTP) activity"/>
    <property type="evidence" value="ECO:0007669"/>
    <property type="project" value="UniProtKB-EC"/>
</dbReference>
<comment type="similarity">
    <text evidence="1">Belongs to the mannose-6-phosphate isomerase type 2 family.</text>
</comment>
<dbReference type="Gene3D" id="3.90.550.10">
    <property type="entry name" value="Spore Coat Polysaccharide Biosynthesis Protein SpsA, Chain A"/>
    <property type="match status" value="1"/>
</dbReference>
<proteinExistence type="inferred from homology"/>
<reference evidence="10" key="1">
    <citation type="submission" date="2020-10" db="EMBL/GenBank/DDBJ databases">
        <authorList>
            <person name="Gilroy R."/>
        </authorList>
    </citation>
    <scope>NUCLEOTIDE SEQUENCE</scope>
    <source>
        <strain evidence="10">D3-1215</strain>
    </source>
</reference>
<dbReference type="Pfam" id="PF00483">
    <property type="entry name" value="NTP_transferase"/>
    <property type="match status" value="1"/>
</dbReference>
<feature type="domain" description="Nucleotidyl transferase" evidence="8">
    <location>
        <begin position="8"/>
        <end position="286"/>
    </location>
</feature>
<keyword evidence="5" id="KW-0547">Nucleotide-binding</keyword>